<evidence type="ECO:0000313" key="7">
    <source>
        <dbReference type="EMBL" id="KAF5206388.1"/>
    </source>
</evidence>
<feature type="region of interest" description="Disordered" evidence="6">
    <location>
        <begin position="1053"/>
        <end position="1149"/>
    </location>
</feature>
<sequence length="1258" mass="142429">MFTTPKKRTVTDWSHTPHRSSGVLNSNPRIGDRSMEKGKAIVTTTPAATPRPHSGSLMRKFDGGIDTEAMDWQKFKEEGLLDQSFLENQDRQALVQKISKLENELHAYQHNMGLLLIEKAKLASTYEELRQALSESQEILKREQLAHSMAMSEIEKRNESLKKALEDEKQCMAKYESALHYIRTESEDVKSTSDKKMAEAHDLVSNVEEKSLAMKAKLHASDAKLAELGRKNSEMERKLKEMETYQCLLRTEREALNAEKEMNEVAWSKQREELKDWENSLHEREERQLEGRRTLNQREEENYSRINQKEKDLEEVQRKNEIVASTLKIKEDDMNVMLAKFAQKEEDAISMEKNLKEKEAELLALEEKLVARERIDIQKLYDEHNAILDLKRHEFELEMDQKRKVIDEKLKSREVLVELKEVQVSKKEDSNTKKEQTLEQKLHRYEEKERDLESKWKALTDKEKSLEAEEKRLKMEKKDFLSDKEKLQLVTDELDKKKLDLDEKQLQLCNEKEKLQVIEEERREVQRLQSELRQEKDKCVLQEELLLKEQEALKQERNNVEREWEVLDEKKAEITGFLNQVNEEKEKFEKLKVSNEERLKSENLIAQDFIQKELESLRLKKASFEAHMERERLVLGDKIQIERHQMLIDFDLQKRELELDMQNKLEKKENDLLEKEGAMKEEREQELNSINHSREEASKALKEVSQERLMIEKEVQEVASSKQYLEGLQIELQKDIDKLNSLVKKLKVQSKEFIEFLEKHDKCKNCGENINYFAPDDLKLLQEMGNSEVALFPSLSKGYTDGYTKVNRVGSERLAEATSDRPWLLQCTSKVLNISPLKRTEDSAFQDEALLNFKAVAVPTPKIPLADIRKIGGPSDPSVNEHSSNIDQIAAPALEVPEVSVQSESNCGLSKPGRKTKRGVGRTSSVKTVLEDSKLLLGKAEKPIKSKKPSGMTDVSVGMSVASRGDSIGVDEGPAVAGNMDQIVALAIEITEVSVQSESNCGPSKPGRKTRRGVGRTNSVKTIVDDSKVEGLPDPSVNEHSSNMDQIVASASEVPEVSMQSESNCGPSKPGRKPRRGVGKTNSVKTIVEDSKIEGLPDPSVNEHSSNKDQIVAPESEVPEASVQSESYCGPIKPGRKPRRGGGRANSVNTVVEDSKLILGNNAEKTIKGEKPSGMTGVSAGFTVGSRGDSIGVDEGPAAVGGKQLHSYATNTTANEQDVTSSEATSVSVTASGSKKRKQTVSSGTQVPGGKRYNLRRR</sequence>
<feature type="region of interest" description="Disordered" evidence="6">
    <location>
        <begin position="902"/>
        <end position="925"/>
    </location>
</feature>
<reference evidence="7 8" key="1">
    <citation type="submission" date="2020-06" db="EMBL/GenBank/DDBJ databases">
        <title>Transcriptomic and genomic resources for Thalictrum thalictroides and T. hernandezii: Facilitating candidate gene discovery in an emerging model plant lineage.</title>
        <authorList>
            <person name="Arias T."/>
            <person name="Riano-Pachon D.M."/>
            <person name="Di Stilio V.S."/>
        </authorList>
    </citation>
    <scope>NUCLEOTIDE SEQUENCE [LARGE SCALE GENOMIC DNA]</scope>
    <source>
        <strain evidence="8">cv. WT478/WT964</strain>
        <tissue evidence="7">Leaves</tissue>
    </source>
</reference>
<evidence type="ECO:0000256" key="2">
    <source>
        <dbReference type="ARBA" id="ARBA00023242"/>
    </source>
</evidence>
<evidence type="ECO:0000256" key="3">
    <source>
        <dbReference type="ARBA" id="ARBA00024186"/>
    </source>
</evidence>
<feature type="compositionally biased region" description="Polar residues" evidence="6">
    <location>
        <begin position="1207"/>
        <end position="1218"/>
    </location>
</feature>
<dbReference type="PANTHER" id="PTHR31908:SF11">
    <property type="entry name" value="PROTEIN CROWDED NUCLEI 1"/>
    <property type="match status" value="1"/>
</dbReference>
<evidence type="ECO:0000256" key="5">
    <source>
        <dbReference type="SAM" id="Coils"/>
    </source>
</evidence>
<gene>
    <name evidence="7" type="ORF">FRX31_004021</name>
</gene>
<proteinExistence type="inferred from homology"/>
<keyword evidence="1 5" id="KW-0175">Coiled coil</keyword>
<feature type="coiled-coil region" evidence="5">
    <location>
        <begin position="431"/>
        <end position="598"/>
    </location>
</feature>
<feature type="region of interest" description="Disordered" evidence="6">
    <location>
        <begin position="1187"/>
        <end position="1258"/>
    </location>
</feature>
<organism evidence="7 8">
    <name type="scientific">Thalictrum thalictroides</name>
    <name type="common">Rue-anemone</name>
    <name type="synonym">Anemone thalictroides</name>
    <dbReference type="NCBI Taxonomy" id="46969"/>
    <lineage>
        <taxon>Eukaryota</taxon>
        <taxon>Viridiplantae</taxon>
        <taxon>Streptophyta</taxon>
        <taxon>Embryophyta</taxon>
        <taxon>Tracheophyta</taxon>
        <taxon>Spermatophyta</taxon>
        <taxon>Magnoliopsida</taxon>
        <taxon>Ranunculales</taxon>
        <taxon>Ranunculaceae</taxon>
        <taxon>Thalictroideae</taxon>
        <taxon>Thalictrum</taxon>
    </lineage>
</organism>
<feature type="region of interest" description="Disordered" evidence="6">
    <location>
        <begin position="284"/>
        <end position="306"/>
    </location>
</feature>
<evidence type="ECO:0000313" key="8">
    <source>
        <dbReference type="Proteomes" id="UP000554482"/>
    </source>
</evidence>
<dbReference type="AlphaFoldDB" id="A0A7J6XBV0"/>
<comment type="caution">
    <text evidence="7">The sequence shown here is derived from an EMBL/GenBank/DDBJ whole genome shotgun (WGS) entry which is preliminary data.</text>
</comment>
<dbReference type="Proteomes" id="UP000554482">
    <property type="component" value="Unassembled WGS sequence"/>
</dbReference>
<feature type="coiled-coil region" evidence="5">
    <location>
        <begin position="665"/>
        <end position="749"/>
    </location>
</feature>
<comment type="subcellular location">
    <subcellularLocation>
        <location evidence="3">Nucleus lamina</location>
    </subcellularLocation>
</comment>
<dbReference type="OrthoDB" id="673795at2759"/>
<dbReference type="PANTHER" id="PTHR31908">
    <property type="entry name" value="PROTEIN CROWDED NUCLEI 4"/>
    <property type="match status" value="1"/>
</dbReference>
<comment type="similarity">
    <text evidence="4">Belongs to the CRWN family.</text>
</comment>
<keyword evidence="8" id="KW-1185">Reference proteome</keyword>
<dbReference type="GO" id="GO:0006997">
    <property type="term" value="P:nucleus organization"/>
    <property type="evidence" value="ECO:0007669"/>
    <property type="project" value="InterPro"/>
</dbReference>
<evidence type="ECO:0000256" key="1">
    <source>
        <dbReference type="ARBA" id="ARBA00023054"/>
    </source>
</evidence>
<feature type="compositionally biased region" description="Low complexity" evidence="6">
    <location>
        <begin position="1219"/>
        <end position="1233"/>
    </location>
</feature>
<feature type="coiled-coil region" evidence="5">
    <location>
        <begin position="218"/>
        <end position="245"/>
    </location>
</feature>
<evidence type="ECO:0000256" key="6">
    <source>
        <dbReference type="SAM" id="MobiDB-lite"/>
    </source>
</evidence>
<dbReference type="GO" id="GO:0005652">
    <property type="term" value="C:nuclear lamina"/>
    <property type="evidence" value="ECO:0007669"/>
    <property type="project" value="UniProtKB-SubCell"/>
</dbReference>
<feature type="coiled-coil region" evidence="5">
    <location>
        <begin position="91"/>
        <end position="178"/>
    </location>
</feature>
<evidence type="ECO:0000256" key="4">
    <source>
        <dbReference type="ARBA" id="ARBA00024208"/>
    </source>
</evidence>
<feature type="region of interest" description="Disordered" evidence="6">
    <location>
        <begin position="1"/>
        <end position="33"/>
    </location>
</feature>
<name>A0A7J6XBV0_THATH</name>
<keyword evidence="2" id="KW-0539">Nucleus</keyword>
<accession>A0A7J6XBV0</accession>
<dbReference type="InterPro" id="IPR040418">
    <property type="entry name" value="CRWN"/>
</dbReference>
<protein>
    <submittedName>
        <fullName evidence="7">Crowded nuclei</fullName>
    </submittedName>
</protein>
<feature type="region of interest" description="Disordered" evidence="6">
    <location>
        <begin position="997"/>
        <end position="1041"/>
    </location>
</feature>
<dbReference type="EMBL" id="JABWDY010002813">
    <property type="protein sequence ID" value="KAF5206388.1"/>
    <property type="molecule type" value="Genomic_DNA"/>
</dbReference>